<organism evidence="2 3">
    <name type="scientific">Timema podura</name>
    <name type="common">Walking stick</name>
    <dbReference type="NCBI Taxonomy" id="61482"/>
    <lineage>
        <taxon>Eukaryota</taxon>
        <taxon>Metazoa</taxon>
        <taxon>Ecdysozoa</taxon>
        <taxon>Arthropoda</taxon>
        <taxon>Hexapoda</taxon>
        <taxon>Insecta</taxon>
        <taxon>Pterygota</taxon>
        <taxon>Neoptera</taxon>
        <taxon>Polyneoptera</taxon>
        <taxon>Phasmatodea</taxon>
        <taxon>Timematodea</taxon>
        <taxon>Timematoidea</taxon>
        <taxon>Timematidae</taxon>
        <taxon>Timema</taxon>
    </lineage>
</organism>
<dbReference type="Proteomes" id="UP001153148">
    <property type="component" value="Unassembled WGS sequence"/>
</dbReference>
<gene>
    <name evidence="2" type="ORF">TPAB3V08_LOCUS3976</name>
</gene>
<evidence type="ECO:0000256" key="1">
    <source>
        <dbReference type="PROSITE-ProRule" id="PRU00339"/>
    </source>
</evidence>
<sequence>MEEKNKAFRRNFKNLNEKTEEVYRENTEVCGTGSQKVLDAKIDRDAGKGCGRCLFIVLQPATHFLLASLYSTKGNFSGAAHHLKQVLRVDPDFISEGLAEHLLLVMSCREKFSHHLSRLDTEETCGASIPATASSITNKQWTIATGIENLKEGETLICSPDGEQCRSVQCFSVNPDSTSAKILALKSLAQEQCGGIPLLQTNQDELHDETELEQMVDEMEEEEVGSLLEMNKLLDQITMCHNESVIDINGKQNPLATVLFHNETRICMATFTVFI</sequence>
<dbReference type="PROSITE" id="PS50005">
    <property type="entry name" value="TPR"/>
    <property type="match status" value="1"/>
</dbReference>
<keyword evidence="3" id="KW-1185">Reference proteome</keyword>
<reference evidence="2" key="1">
    <citation type="submission" date="2021-03" db="EMBL/GenBank/DDBJ databases">
        <authorList>
            <person name="Tran Van P."/>
        </authorList>
    </citation>
    <scope>NUCLEOTIDE SEQUENCE</scope>
</reference>
<protein>
    <submittedName>
        <fullName evidence="2">Uncharacterized protein</fullName>
    </submittedName>
</protein>
<name>A0ABN7NQ63_TIMPD</name>
<feature type="repeat" description="TPR" evidence="1">
    <location>
        <begin position="60"/>
        <end position="93"/>
    </location>
</feature>
<comment type="caution">
    <text evidence="2">The sequence shown here is derived from an EMBL/GenBank/DDBJ whole genome shotgun (WGS) entry which is preliminary data.</text>
</comment>
<evidence type="ECO:0000313" key="2">
    <source>
        <dbReference type="EMBL" id="CAG2056994.1"/>
    </source>
</evidence>
<dbReference type="EMBL" id="CAJPIN010004702">
    <property type="protein sequence ID" value="CAG2056994.1"/>
    <property type="molecule type" value="Genomic_DNA"/>
</dbReference>
<dbReference type="InterPro" id="IPR019734">
    <property type="entry name" value="TPR_rpt"/>
</dbReference>
<accession>A0ABN7NQ63</accession>
<evidence type="ECO:0000313" key="3">
    <source>
        <dbReference type="Proteomes" id="UP001153148"/>
    </source>
</evidence>
<keyword evidence="1" id="KW-0802">TPR repeat</keyword>
<proteinExistence type="predicted"/>